<dbReference type="Proteomes" id="UP000078541">
    <property type="component" value="Unassembled WGS sequence"/>
</dbReference>
<reference evidence="1 2" key="1">
    <citation type="submission" date="2016-03" db="EMBL/GenBank/DDBJ databases">
        <title>Trachymyrmex septentrionalis WGS genome.</title>
        <authorList>
            <person name="Nygaard S."/>
            <person name="Hu H."/>
            <person name="Boomsma J."/>
            <person name="Zhang G."/>
        </authorList>
    </citation>
    <scope>NUCLEOTIDE SEQUENCE [LARGE SCALE GENOMIC DNA]</scope>
    <source>
        <strain evidence="1">Tsep2-gDNA-1</strain>
        <tissue evidence="1">Whole body</tissue>
    </source>
</reference>
<dbReference type="AlphaFoldDB" id="A0A151JXU0"/>
<evidence type="ECO:0000313" key="1">
    <source>
        <dbReference type="EMBL" id="KYN40031.1"/>
    </source>
</evidence>
<organism evidence="1 2">
    <name type="scientific">Trachymyrmex septentrionalis</name>
    <dbReference type="NCBI Taxonomy" id="34720"/>
    <lineage>
        <taxon>Eukaryota</taxon>
        <taxon>Metazoa</taxon>
        <taxon>Ecdysozoa</taxon>
        <taxon>Arthropoda</taxon>
        <taxon>Hexapoda</taxon>
        <taxon>Insecta</taxon>
        <taxon>Pterygota</taxon>
        <taxon>Neoptera</taxon>
        <taxon>Endopterygota</taxon>
        <taxon>Hymenoptera</taxon>
        <taxon>Apocrita</taxon>
        <taxon>Aculeata</taxon>
        <taxon>Formicoidea</taxon>
        <taxon>Formicidae</taxon>
        <taxon>Myrmicinae</taxon>
        <taxon>Trachymyrmex</taxon>
    </lineage>
</organism>
<proteinExistence type="predicted"/>
<evidence type="ECO:0000313" key="2">
    <source>
        <dbReference type="Proteomes" id="UP000078541"/>
    </source>
</evidence>
<keyword evidence="2" id="KW-1185">Reference proteome</keyword>
<name>A0A151JXU0_9HYME</name>
<feature type="non-terminal residue" evidence="1">
    <location>
        <position position="1"/>
    </location>
</feature>
<accession>A0A151JXU0</accession>
<dbReference type="EMBL" id="KQ981546">
    <property type="protein sequence ID" value="KYN40031.1"/>
    <property type="molecule type" value="Genomic_DNA"/>
</dbReference>
<protein>
    <submittedName>
        <fullName evidence="1">Uncharacterized protein</fullName>
    </submittedName>
</protein>
<sequence length="138" mass="15482">VEACIRLSYKALGRFLLSFGSSSSPEKNISVMIRFLEESTVFSTICFNGIAVNVIERFVKLCDKRAGKIVTSATATTCKLYAYSRMRKEEIALCTLTISAIFDRRRNSIWQTNRVQSHVSSTLQLEQLWALSTVSTNG</sequence>
<gene>
    <name evidence="1" type="ORF">ALC56_05558</name>
</gene>